<dbReference type="GO" id="GO:0019158">
    <property type="term" value="F:mannokinase activity"/>
    <property type="evidence" value="ECO:0007669"/>
    <property type="project" value="TreeGrafter"/>
</dbReference>
<dbReference type="InParanoid" id="G0VHB9"/>
<comment type="pathway">
    <text evidence="2">Carbohydrate metabolism; hexose metabolism.</text>
</comment>
<reference key="2">
    <citation type="submission" date="2011-08" db="EMBL/GenBank/DDBJ databases">
        <title>Genome sequence of Naumovozyma castellii.</title>
        <authorList>
            <person name="Gordon J.L."/>
            <person name="Armisen D."/>
            <person name="Proux-Wera E."/>
            <person name="OhEigeartaigh S.S."/>
            <person name="Byrne K.P."/>
            <person name="Wolfe K.H."/>
        </authorList>
    </citation>
    <scope>NUCLEOTIDE SEQUENCE</scope>
    <source>
        <strain>Type strain:CBS 4309</strain>
    </source>
</reference>
<feature type="domain" description="Hexokinase C-terminal" evidence="14">
    <location>
        <begin position="227"/>
        <end position="470"/>
    </location>
</feature>
<dbReference type="PRINTS" id="PR00475">
    <property type="entry name" value="HEXOKINASE"/>
</dbReference>
<evidence type="ECO:0000256" key="11">
    <source>
        <dbReference type="ARBA" id="ARBA00047905"/>
    </source>
</evidence>
<dbReference type="InterPro" id="IPR001312">
    <property type="entry name" value="Hexokinase"/>
</dbReference>
<protein>
    <recommendedName>
        <fullName evidence="12">Phosphotransferase</fullName>
        <ecNumber evidence="12">2.7.1.-</ecNumber>
    </recommendedName>
</protein>
<dbReference type="KEGG" id="ncs:NCAS_0F04080"/>
<dbReference type="InterPro" id="IPR043129">
    <property type="entry name" value="ATPase_NBD"/>
</dbReference>
<organism evidence="15 16">
    <name type="scientific">Naumovozyma castellii</name>
    <name type="common">Yeast</name>
    <name type="synonym">Saccharomyces castellii</name>
    <dbReference type="NCBI Taxonomy" id="27288"/>
    <lineage>
        <taxon>Eukaryota</taxon>
        <taxon>Fungi</taxon>
        <taxon>Dikarya</taxon>
        <taxon>Ascomycota</taxon>
        <taxon>Saccharomycotina</taxon>
        <taxon>Saccharomycetes</taxon>
        <taxon>Saccharomycetales</taxon>
        <taxon>Saccharomycetaceae</taxon>
        <taxon>Naumovozyma</taxon>
    </lineage>
</organism>
<dbReference type="AlphaFoldDB" id="G0VHB9"/>
<dbReference type="OMA" id="ADCVQQF"/>
<dbReference type="Gene3D" id="3.40.367.20">
    <property type="match status" value="1"/>
</dbReference>
<reference evidence="15 16" key="1">
    <citation type="journal article" date="2011" name="Proc. Natl. Acad. Sci. U.S.A.">
        <title>Evolutionary erosion of yeast sex chromosomes by mating-type switching accidents.</title>
        <authorList>
            <person name="Gordon J.L."/>
            <person name="Armisen D."/>
            <person name="Proux-Wera E."/>
            <person name="Oheigeartaigh S.S."/>
            <person name="Byrne K.P."/>
            <person name="Wolfe K.H."/>
        </authorList>
    </citation>
    <scope>NUCLEOTIDE SEQUENCE [LARGE SCALE GENOMIC DNA]</scope>
    <source>
        <strain evidence="16">ATCC 76901 / BCRC 22586 / CBS 4309 / NBRC 1992 / NRRL Y-12630</strain>
    </source>
</reference>
<accession>G0VHB9</accession>
<dbReference type="GO" id="GO:0046323">
    <property type="term" value="P:D-glucose import"/>
    <property type="evidence" value="ECO:0007669"/>
    <property type="project" value="EnsemblFungi"/>
</dbReference>
<dbReference type="Gene3D" id="3.30.420.40">
    <property type="match status" value="1"/>
</dbReference>
<evidence type="ECO:0000256" key="9">
    <source>
        <dbReference type="ARBA" id="ARBA00023152"/>
    </source>
</evidence>
<evidence type="ECO:0000256" key="12">
    <source>
        <dbReference type="RuleBase" id="RU362007"/>
    </source>
</evidence>
<dbReference type="Proteomes" id="UP000001640">
    <property type="component" value="Chromosome 6"/>
</dbReference>
<evidence type="ECO:0000256" key="4">
    <source>
        <dbReference type="ARBA" id="ARBA00022533"/>
    </source>
</evidence>
<keyword evidence="7 12" id="KW-0418">Kinase</keyword>
<proteinExistence type="inferred from homology"/>
<evidence type="ECO:0000256" key="7">
    <source>
        <dbReference type="ARBA" id="ARBA00022777"/>
    </source>
</evidence>
<dbReference type="EC" id="2.7.1.-" evidence="12"/>
<evidence type="ECO:0000259" key="14">
    <source>
        <dbReference type="Pfam" id="PF03727"/>
    </source>
</evidence>
<keyword evidence="4" id="KW-0021">Allosteric enzyme</keyword>
<dbReference type="GO" id="GO:0006000">
    <property type="term" value="P:fructose metabolic process"/>
    <property type="evidence" value="ECO:0007669"/>
    <property type="project" value="EnsemblFungi"/>
</dbReference>
<dbReference type="FunFam" id="1.10.287.1250:FF:000001">
    <property type="entry name" value="Phosphotransferase"/>
    <property type="match status" value="1"/>
</dbReference>
<dbReference type="OrthoDB" id="419537at2759"/>
<dbReference type="GO" id="GO:0001678">
    <property type="term" value="P:intracellular glucose homeostasis"/>
    <property type="evidence" value="ECO:0007669"/>
    <property type="project" value="InterPro"/>
</dbReference>
<dbReference type="GO" id="GO:0005829">
    <property type="term" value="C:cytosol"/>
    <property type="evidence" value="ECO:0007669"/>
    <property type="project" value="TreeGrafter"/>
</dbReference>
<sequence>MVHLGPKKPPARKGSMADVPQELLNKLQELEQMFTVSAETSRAVVKHFISELDKGLSKQGGNIPMIPGWVVEYPTGKESGDYLAIDLGGTNLRVVLIKLGGDRTFDTTQSKYKIPDGMRTTQNPDELFEFIADSLAAFLEEIYPEGVTKNLPLGFTFSYPASQDKINEGILQRWTKGFDIPGVEGHDVVQMLQKQLDKKKIPIDLVALINDTTGTLVASLYTDGETKMGVIFGTGVNGAYYDKVSDIPKLEGKLADDIPGSSVMAINCEYGSFDNEHSVLPRTKYDVQIDEESPRPGQQAFEKMTSGYYLGELLRLAVLDLQSQGLILKGQDMTKLQVPYVMDTSYPARIEEDPFENLEDTDSLLQKEFNIKTTVQERKLIRRLCEVIGIRAAELAVCGIAAICQKRGYETGHIAADGSVYKMYPGFPEKAAEGLRKIYGWKPAPMDQYPLQIVASEDGSGTGAAIIAALTEKRLAAGKSVGIIGA</sequence>
<evidence type="ECO:0000256" key="1">
    <source>
        <dbReference type="ARBA" id="ARBA00004888"/>
    </source>
</evidence>
<keyword evidence="6 12" id="KW-0547">Nucleotide-binding</keyword>
<dbReference type="GO" id="GO:0006006">
    <property type="term" value="P:glucose metabolic process"/>
    <property type="evidence" value="ECO:0007669"/>
    <property type="project" value="EnsemblFungi"/>
</dbReference>
<dbReference type="GeneID" id="96904538"/>
<dbReference type="GO" id="GO:0006013">
    <property type="term" value="P:mannose metabolic process"/>
    <property type="evidence" value="ECO:0007669"/>
    <property type="project" value="EnsemblFungi"/>
</dbReference>
<dbReference type="FunFam" id="3.40.367.20:FF:000004">
    <property type="entry name" value="Phosphotransferase"/>
    <property type="match status" value="1"/>
</dbReference>
<name>G0VHB9_NAUCA</name>
<dbReference type="GO" id="GO:0004340">
    <property type="term" value="F:glucokinase activity"/>
    <property type="evidence" value="ECO:0007669"/>
    <property type="project" value="TreeGrafter"/>
</dbReference>
<comment type="catalytic activity">
    <reaction evidence="11">
        <text>D-fructose + ATP = D-fructose 6-phosphate + ADP + H(+)</text>
        <dbReference type="Rhea" id="RHEA:16125"/>
        <dbReference type="ChEBI" id="CHEBI:15378"/>
        <dbReference type="ChEBI" id="CHEBI:30616"/>
        <dbReference type="ChEBI" id="CHEBI:37721"/>
        <dbReference type="ChEBI" id="CHEBI:61527"/>
        <dbReference type="ChEBI" id="CHEBI:456216"/>
        <dbReference type="EC" id="2.7.1.1"/>
    </reaction>
    <physiologicalReaction direction="left-to-right" evidence="11">
        <dbReference type="Rhea" id="RHEA:16126"/>
    </physiologicalReaction>
</comment>
<dbReference type="Gene3D" id="1.10.287.1250">
    <property type="match status" value="1"/>
</dbReference>
<dbReference type="GO" id="GO:0005739">
    <property type="term" value="C:mitochondrion"/>
    <property type="evidence" value="ECO:0007669"/>
    <property type="project" value="EnsemblFungi"/>
</dbReference>
<dbReference type="GO" id="GO:0006096">
    <property type="term" value="P:glycolytic process"/>
    <property type="evidence" value="ECO:0007669"/>
    <property type="project" value="UniProtKB-UniPathway"/>
</dbReference>
<evidence type="ECO:0000259" key="13">
    <source>
        <dbReference type="Pfam" id="PF00349"/>
    </source>
</evidence>
<dbReference type="GO" id="GO:0005536">
    <property type="term" value="F:D-glucose binding"/>
    <property type="evidence" value="ECO:0007669"/>
    <property type="project" value="InterPro"/>
</dbReference>
<dbReference type="SUPFAM" id="SSF53067">
    <property type="entry name" value="Actin-like ATPase domain"/>
    <property type="match status" value="2"/>
</dbReference>
<dbReference type="EMBL" id="HE576757">
    <property type="protein sequence ID" value="CCC70892.1"/>
    <property type="molecule type" value="Genomic_DNA"/>
</dbReference>
<dbReference type="PROSITE" id="PS00378">
    <property type="entry name" value="HEXOKINASE_1"/>
    <property type="match status" value="1"/>
</dbReference>
<keyword evidence="8 12" id="KW-0067">ATP-binding</keyword>
<dbReference type="GO" id="GO:0005524">
    <property type="term" value="F:ATP binding"/>
    <property type="evidence" value="ECO:0007669"/>
    <property type="project" value="UniProtKB-UniRule"/>
</dbReference>
<keyword evidence="9 12" id="KW-0324">Glycolysis</keyword>
<dbReference type="STRING" id="1064592.G0VHB9"/>
<evidence type="ECO:0000256" key="3">
    <source>
        <dbReference type="ARBA" id="ARBA00009225"/>
    </source>
</evidence>
<evidence type="ECO:0000313" key="16">
    <source>
        <dbReference type="Proteomes" id="UP000001640"/>
    </source>
</evidence>
<evidence type="ECO:0000313" key="15">
    <source>
        <dbReference type="EMBL" id="CCC70892.1"/>
    </source>
</evidence>
<feature type="domain" description="Hexokinase N-terminal" evidence="13">
    <location>
        <begin position="27"/>
        <end position="221"/>
    </location>
</feature>
<evidence type="ECO:0000256" key="2">
    <source>
        <dbReference type="ARBA" id="ARBA00005028"/>
    </source>
</evidence>
<comment type="pathway">
    <text evidence="1">Carbohydrate degradation; glycolysis; D-glyceraldehyde 3-phosphate and glycerone phosphate from D-glucose: step 1/4.</text>
</comment>
<dbReference type="InterPro" id="IPR022673">
    <property type="entry name" value="Hexokinase_C"/>
</dbReference>
<evidence type="ECO:0000256" key="10">
    <source>
        <dbReference type="ARBA" id="ARBA00044613"/>
    </source>
</evidence>
<dbReference type="GO" id="GO:0008865">
    <property type="term" value="F:fructokinase activity"/>
    <property type="evidence" value="ECO:0007669"/>
    <property type="project" value="TreeGrafter"/>
</dbReference>
<dbReference type="RefSeq" id="XP_003677245.1">
    <property type="nucleotide sequence ID" value="XM_003677197.1"/>
</dbReference>
<gene>
    <name evidence="15" type="primary">NCAS0F04080</name>
    <name evidence="15" type="ordered locus">NCAS_0F04080</name>
</gene>
<dbReference type="FunFam" id="3.30.420.40:FF:000092">
    <property type="entry name" value="Phosphotransferase"/>
    <property type="match status" value="1"/>
</dbReference>
<evidence type="ECO:0000256" key="5">
    <source>
        <dbReference type="ARBA" id="ARBA00022679"/>
    </source>
</evidence>
<comment type="similarity">
    <text evidence="3 12">Belongs to the hexokinase family.</text>
</comment>
<comment type="catalytic activity">
    <reaction evidence="10">
        <text>a D-hexose + ATP = a D-hexose 6-phosphate + ADP + H(+)</text>
        <dbReference type="Rhea" id="RHEA:22740"/>
        <dbReference type="ChEBI" id="CHEBI:4194"/>
        <dbReference type="ChEBI" id="CHEBI:15378"/>
        <dbReference type="ChEBI" id="CHEBI:30616"/>
        <dbReference type="ChEBI" id="CHEBI:229467"/>
        <dbReference type="ChEBI" id="CHEBI:456216"/>
        <dbReference type="EC" id="2.7.1.1"/>
    </reaction>
    <physiologicalReaction direction="left-to-right" evidence="10">
        <dbReference type="Rhea" id="RHEA:22741"/>
    </physiologicalReaction>
</comment>
<evidence type="ECO:0000256" key="8">
    <source>
        <dbReference type="ARBA" id="ARBA00022840"/>
    </source>
</evidence>
<dbReference type="Pfam" id="PF03727">
    <property type="entry name" value="Hexokinase_2"/>
    <property type="match status" value="1"/>
</dbReference>
<dbReference type="InterPro" id="IPR022672">
    <property type="entry name" value="Hexokinase_N"/>
</dbReference>
<keyword evidence="16" id="KW-1185">Reference proteome</keyword>
<dbReference type="Pfam" id="PF00349">
    <property type="entry name" value="Hexokinase_1"/>
    <property type="match status" value="1"/>
</dbReference>
<keyword evidence="5 12" id="KW-0808">Transferase</keyword>
<evidence type="ECO:0000256" key="6">
    <source>
        <dbReference type="ARBA" id="ARBA00022741"/>
    </source>
</evidence>
<dbReference type="PANTHER" id="PTHR19443">
    <property type="entry name" value="HEXOKINASE"/>
    <property type="match status" value="1"/>
</dbReference>
<dbReference type="HOGENOM" id="CLU_014393_5_2_1"/>
<dbReference type="UniPathway" id="UPA00109">
    <property type="reaction ID" value="UER00180"/>
</dbReference>
<dbReference type="PROSITE" id="PS51748">
    <property type="entry name" value="HEXOKINASE_2"/>
    <property type="match status" value="1"/>
</dbReference>
<dbReference type="PANTHER" id="PTHR19443:SF16">
    <property type="entry name" value="HEXOKINASE TYPE 1-RELATED"/>
    <property type="match status" value="1"/>
</dbReference>
<dbReference type="InterPro" id="IPR019807">
    <property type="entry name" value="Hexokinase_BS"/>
</dbReference>
<dbReference type="eggNOG" id="KOG1369">
    <property type="taxonomic scope" value="Eukaryota"/>
</dbReference>
<dbReference type="GO" id="GO:1990539">
    <property type="term" value="P:fructose import across plasma membrane"/>
    <property type="evidence" value="ECO:0007669"/>
    <property type="project" value="EnsemblFungi"/>
</dbReference>